<gene>
    <name evidence="2" type="ORF">K340107D12_05000</name>
</gene>
<organism evidence="2 3">
    <name type="scientific">Blautia parvula</name>
    <dbReference type="NCBI Taxonomy" id="2877527"/>
    <lineage>
        <taxon>Bacteria</taxon>
        <taxon>Bacillati</taxon>
        <taxon>Bacillota</taxon>
        <taxon>Clostridia</taxon>
        <taxon>Lachnospirales</taxon>
        <taxon>Lachnospiraceae</taxon>
        <taxon>Blautia</taxon>
    </lineage>
</organism>
<keyword evidence="3" id="KW-1185">Reference proteome</keyword>
<protein>
    <recommendedName>
        <fullName evidence="4">DUF3955 domain-containing protein</fullName>
    </recommendedName>
</protein>
<keyword evidence="1" id="KW-0812">Transmembrane</keyword>
<dbReference type="EMBL" id="BAABZQ010000001">
    <property type="protein sequence ID" value="GAA6497684.1"/>
    <property type="molecule type" value="Genomic_DNA"/>
</dbReference>
<dbReference type="RefSeq" id="WP_033139896.1">
    <property type="nucleotide sequence ID" value="NZ_AP031413.1"/>
</dbReference>
<accession>A0ABQ0BMB5</accession>
<proteinExistence type="predicted"/>
<comment type="caution">
    <text evidence="2">The sequence shown here is derived from an EMBL/GenBank/DDBJ whole genome shotgun (WGS) entry which is preliminary data.</text>
</comment>
<sequence length="72" mass="8266">MDRKNIYKVFYGFAVLLTVGFCVGTSVDFYQYDEMSNSAPFRLFVAVRGIEFLLPGLILFLAGRAVKRKYNK</sequence>
<dbReference type="Proteomes" id="UP001600941">
    <property type="component" value="Unassembled WGS sequence"/>
</dbReference>
<evidence type="ECO:0000313" key="2">
    <source>
        <dbReference type="EMBL" id="GAA6497684.1"/>
    </source>
</evidence>
<name>A0ABQ0BMB5_9FIRM</name>
<evidence type="ECO:0000256" key="1">
    <source>
        <dbReference type="SAM" id="Phobius"/>
    </source>
</evidence>
<keyword evidence="1" id="KW-0472">Membrane</keyword>
<feature type="transmembrane region" description="Helical" evidence="1">
    <location>
        <begin position="9"/>
        <end position="27"/>
    </location>
</feature>
<evidence type="ECO:0008006" key="4">
    <source>
        <dbReference type="Google" id="ProtNLM"/>
    </source>
</evidence>
<keyword evidence="1" id="KW-1133">Transmembrane helix</keyword>
<feature type="transmembrane region" description="Helical" evidence="1">
    <location>
        <begin position="39"/>
        <end position="62"/>
    </location>
</feature>
<reference evidence="2 3" key="1">
    <citation type="submission" date="2024-04" db="EMBL/GenBank/DDBJ databases">
        <title>Defined microbial consortia suppress multidrug-resistant proinflammatory Enterobacteriaceae via ecological control.</title>
        <authorList>
            <person name="Furuichi M."/>
            <person name="Kawaguchi T."/>
            <person name="Pust M."/>
            <person name="Yasuma K."/>
            <person name="Plichta D."/>
            <person name="Hasegawa N."/>
            <person name="Ohya T."/>
            <person name="Bhattarai S."/>
            <person name="Sasajima S."/>
            <person name="Aoto Y."/>
            <person name="Tuganbaev T."/>
            <person name="Yaginuma M."/>
            <person name="Ueda M."/>
            <person name="Okahashi N."/>
            <person name="Amafuji K."/>
            <person name="Kiridooshi Y."/>
            <person name="Sugita K."/>
            <person name="Strazar M."/>
            <person name="Skelly A."/>
            <person name="Suda W."/>
            <person name="Hattori M."/>
            <person name="Nakamoto N."/>
            <person name="Caballero S."/>
            <person name="Norman J."/>
            <person name="Olle B."/>
            <person name="Tanoue T."/>
            <person name="Arita M."/>
            <person name="Bucci V."/>
            <person name="Atarashi K."/>
            <person name="Xavier R."/>
            <person name="Honda K."/>
        </authorList>
    </citation>
    <scope>NUCLEOTIDE SEQUENCE [LARGE SCALE GENOMIC DNA]</scope>
    <source>
        <strain evidence="3">k34-0107-D12</strain>
    </source>
</reference>
<evidence type="ECO:0000313" key="3">
    <source>
        <dbReference type="Proteomes" id="UP001600941"/>
    </source>
</evidence>